<reference evidence="6" key="3">
    <citation type="journal article" date="2024" name="Int. J. Antimicrob. Agents">
        <title>Identification of a novel Providencia species showing multi-drug-resistant in three patients with hospital-acquired infection.</title>
        <authorList>
            <person name="Yang W."/>
            <person name="Chen J."/>
            <person name="Yang F."/>
            <person name="Ji P."/>
            <person name="Shen S."/>
            <person name="Yin D."/>
            <person name="Hu F."/>
        </authorList>
    </citation>
    <scope>NUCLEOTIDE SEQUENCE</scope>
    <source>
        <strain evidence="6">CRE-138-0111</strain>
    </source>
</reference>
<dbReference type="SFLD" id="SFLDS00003">
    <property type="entry name" value="Haloacid_Dehalogenase"/>
    <property type="match status" value="1"/>
</dbReference>
<dbReference type="InterPro" id="IPR006439">
    <property type="entry name" value="HAD-SF_hydro_IA"/>
</dbReference>
<accession>A0AA42JYA1</accession>
<dbReference type="Pfam" id="PF13419">
    <property type="entry name" value="HAD_2"/>
    <property type="match status" value="1"/>
</dbReference>
<dbReference type="GO" id="GO:0046872">
    <property type="term" value="F:metal ion binding"/>
    <property type="evidence" value="ECO:0007669"/>
    <property type="project" value="UniProtKB-KW"/>
</dbReference>
<dbReference type="AlphaFoldDB" id="A0AA42JYA1"/>
<evidence type="ECO:0000256" key="2">
    <source>
        <dbReference type="ARBA" id="ARBA00022723"/>
    </source>
</evidence>
<dbReference type="EMBL" id="JAUQTG010000007">
    <property type="protein sequence ID" value="MDO7857272.1"/>
    <property type="molecule type" value="Genomic_DNA"/>
</dbReference>
<evidence type="ECO:0000313" key="7">
    <source>
        <dbReference type="Proteomes" id="UP001156701"/>
    </source>
</evidence>
<dbReference type="EC" id="3.1.3.-" evidence="5"/>
<comment type="cofactor">
    <cofactor evidence="1">
        <name>Mg(2+)</name>
        <dbReference type="ChEBI" id="CHEBI:18420"/>
    </cofactor>
</comment>
<dbReference type="GO" id="GO:0016791">
    <property type="term" value="F:phosphatase activity"/>
    <property type="evidence" value="ECO:0007669"/>
    <property type="project" value="TreeGrafter"/>
</dbReference>
<dbReference type="NCBIfam" id="TIGR01549">
    <property type="entry name" value="HAD-SF-IA-v1"/>
    <property type="match status" value="1"/>
</dbReference>
<evidence type="ECO:0000256" key="3">
    <source>
        <dbReference type="ARBA" id="ARBA00022801"/>
    </source>
</evidence>
<sequence>MNKELLIFDLDDTIYPEYTYNLACYKAASEQLKQDYGVDSYTIIENLFSQRIYTGLFEKVSEYFNLNLTEYYIFNSLVKTYRGHIPTLKPYHGFIKNIDLLREKYSLSIITDGNKEIQRKKIKSLGIEPYFDYIVCSSELGKGVSKPMPLPYDTVLNYFDIPPEKSVYIGDNLAKDFIYPKSIGMHSIHLMNIEENNNLIYQNKKGTSADYTYYSYSELIQNLPKVFKEK</sequence>
<dbReference type="SUPFAM" id="SSF56784">
    <property type="entry name" value="HAD-like"/>
    <property type="match status" value="1"/>
</dbReference>
<dbReference type="PANTHER" id="PTHR46470:SF2">
    <property type="entry name" value="GLYCERALDEHYDE 3-PHOSPHATE PHOSPHATASE"/>
    <property type="match status" value="1"/>
</dbReference>
<evidence type="ECO:0000313" key="8">
    <source>
        <dbReference type="Proteomes" id="UP001176478"/>
    </source>
</evidence>
<dbReference type="InterPro" id="IPR041492">
    <property type="entry name" value="HAD_2"/>
</dbReference>
<evidence type="ECO:0000256" key="1">
    <source>
        <dbReference type="ARBA" id="ARBA00001946"/>
    </source>
</evidence>
<name>A0AA42JYA1_9GAMM</name>
<dbReference type="Proteomes" id="UP001156701">
    <property type="component" value="Unassembled WGS sequence"/>
</dbReference>
<comment type="caution">
    <text evidence="5">The sequence shown here is derived from an EMBL/GenBank/DDBJ whole genome shotgun (WGS) entry which is preliminary data.</text>
</comment>
<dbReference type="EMBL" id="JARRYG010000007">
    <property type="protein sequence ID" value="MDG4696231.1"/>
    <property type="molecule type" value="Genomic_DNA"/>
</dbReference>
<dbReference type="Gene3D" id="3.40.50.1000">
    <property type="entry name" value="HAD superfamily/HAD-like"/>
    <property type="match status" value="1"/>
</dbReference>
<gene>
    <name evidence="5" type="ORF">P7V44_08265</name>
    <name evidence="6" type="ORF">Q5E86_13135</name>
</gene>
<dbReference type="PANTHER" id="PTHR46470">
    <property type="entry name" value="N-ACYLNEURAMINATE-9-PHOSPHATASE"/>
    <property type="match status" value="1"/>
</dbReference>
<organism evidence="5 7">
    <name type="scientific">Providencia huashanensis</name>
    <dbReference type="NCBI Taxonomy" id="3037798"/>
    <lineage>
        <taxon>Bacteria</taxon>
        <taxon>Pseudomonadati</taxon>
        <taxon>Pseudomonadota</taxon>
        <taxon>Gammaproteobacteria</taxon>
        <taxon>Enterobacterales</taxon>
        <taxon>Morganellaceae</taxon>
        <taxon>Providencia</taxon>
    </lineage>
</organism>
<reference evidence="6" key="2">
    <citation type="submission" date="2023-07" db="EMBL/GenBank/DDBJ databases">
        <authorList>
            <person name="Yang W."/>
            <person name="Chen J."/>
            <person name="Ji P."/>
            <person name="Hu F."/>
        </authorList>
    </citation>
    <scope>NUCLEOTIDE SEQUENCE</scope>
    <source>
        <strain evidence="6">CRE-138-0111</strain>
    </source>
</reference>
<dbReference type="RefSeq" id="WP_278030699.1">
    <property type="nucleotide sequence ID" value="NZ_JARRYG010000007.1"/>
</dbReference>
<dbReference type="Gene3D" id="1.10.150.520">
    <property type="match status" value="1"/>
</dbReference>
<dbReference type="InterPro" id="IPR036412">
    <property type="entry name" value="HAD-like_sf"/>
</dbReference>
<keyword evidence="4" id="KW-0460">Magnesium</keyword>
<dbReference type="InterPro" id="IPR023214">
    <property type="entry name" value="HAD_sf"/>
</dbReference>
<dbReference type="SFLD" id="SFLDG01129">
    <property type="entry name" value="C1.5:_HAD__Beta-PGM__Phosphata"/>
    <property type="match status" value="1"/>
</dbReference>
<evidence type="ECO:0000313" key="5">
    <source>
        <dbReference type="EMBL" id="MDG4696231.1"/>
    </source>
</evidence>
<protein>
    <submittedName>
        <fullName evidence="5">HAD family hydrolase</fullName>
        <ecNumber evidence="5">3.1.3.-</ecNumber>
    </submittedName>
</protein>
<keyword evidence="3 5" id="KW-0378">Hydrolase</keyword>
<keyword evidence="8" id="KW-1185">Reference proteome</keyword>
<evidence type="ECO:0000256" key="4">
    <source>
        <dbReference type="ARBA" id="ARBA00022842"/>
    </source>
</evidence>
<reference evidence="5" key="1">
    <citation type="submission" date="2023-03" db="EMBL/GenBank/DDBJ databases">
        <title>a new species belonging to Providencia genus.</title>
        <authorList>
            <person name="Yang W."/>
            <person name="Hu F."/>
            <person name="Shen S."/>
            <person name="Ding L."/>
            <person name="Yin D."/>
        </authorList>
    </citation>
    <scope>NUCLEOTIDE SEQUENCE</scope>
    <source>
        <strain evidence="5">CRE-3FA-0001</strain>
    </source>
</reference>
<proteinExistence type="predicted"/>
<dbReference type="Proteomes" id="UP001176478">
    <property type="component" value="Unassembled WGS sequence"/>
</dbReference>
<dbReference type="InterPro" id="IPR051400">
    <property type="entry name" value="HAD-like_hydrolase"/>
</dbReference>
<dbReference type="GO" id="GO:0044281">
    <property type="term" value="P:small molecule metabolic process"/>
    <property type="evidence" value="ECO:0007669"/>
    <property type="project" value="UniProtKB-ARBA"/>
</dbReference>
<keyword evidence="2" id="KW-0479">Metal-binding</keyword>
<evidence type="ECO:0000313" key="6">
    <source>
        <dbReference type="EMBL" id="MDO7857272.1"/>
    </source>
</evidence>